<name>A0A4V1YSE1_9BACE</name>
<dbReference type="AlphaFoldDB" id="A0A4V1YSE1"/>
<reference evidence="3 4" key="2">
    <citation type="journal article" date="2019" name="Science, e1252229">
        <title>Invertible promoters mediate bacterial phase variation, antibiotic resistance, and host adaptation in the gut.</title>
        <authorList>
            <person name="Jiang X."/>
            <person name="Hall A.B."/>
            <person name="Arthur T.D."/>
            <person name="Plichta D.R."/>
            <person name="Covington C.T."/>
            <person name="Poyet M."/>
            <person name="Crothers J."/>
            <person name="Moses P.L."/>
            <person name="Tolonen A.C."/>
            <person name="Vlamakis H."/>
            <person name="Alm E.J."/>
            <person name="Xavier R.J."/>
        </authorList>
    </citation>
    <scope>NUCLEOTIDE SEQUENCE [LARGE SCALE GENOMIC DNA]</scope>
    <source>
        <strain evidence="3">Bj_0095</strain>
        <strain evidence="4">bj_0095</strain>
    </source>
</reference>
<protein>
    <submittedName>
        <fullName evidence="3">DUF4138 domain-containing protein</fullName>
    </submittedName>
</protein>
<dbReference type="Proteomes" id="UP000291917">
    <property type="component" value="Unassembled WGS sequence"/>
</dbReference>
<feature type="chain" id="PRO_5020239174" evidence="1">
    <location>
        <begin position="21"/>
        <end position="361"/>
    </location>
</feature>
<sequence>MKTLFFYILILFCIPCSVLAQEKKELEAEIVYVSFDKTKHIVLPEQVSDIAYGREDYVKVERVENVPNIVRITAQEEEFVGTTNLVIVCTDGSVHTYTIAYLSPEMSDNCGNIIYAGDVNPSRCYNVIVNNHNTTEMFFPNDILYLRQGNEEVFGVEYYNNMVKIGTTFDKFEPSNLFVVDKEFNTYEITLFRGSANTYSYNFDDGRKYIAHIDVNSIEMSSLINELHRKERNIFSVGVIKNKFEMSLANLYVKGDFMFFVFDIKNFSNIDYDIDFLKCFLRDMKKSKNSIQQEVPYDPVYQRDFEKKILGKSRNRFVLAFNKFTIPDDKVFEIEMFEKGGGRHMKLSILNEYILRAELLK</sequence>
<organism evidence="3 4">
    <name type="scientific">Bacteroides eggerthii</name>
    <dbReference type="NCBI Taxonomy" id="28111"/>
    <lineage>
        <taxon>Bacteria</taxon>
        <taxon>Pseudomonadati</taxon>
        <taxon>Bacteroidota</taxon>
        <taxon>Bacteroidia</taxon>
        <taxon>Bacteroidales</taxon>
        <taxon>Bacteroidaceae</taxon>
        <taxon>Bacteroides</taxon>
    </lineage>
</organism>
<keyword evidence="5" id="KW-1185">Reference proteome</keyword>
<accession>A0A4V1YSE1</accession>
<dbReference type="Proteomes" id="UP000335496">
    <property type="component" value="Unassembled WGS sequence"/>
</dbReference>
<dbReference type="RefSeq" id="WP_130089177.1">
    <property type="nucleotide sequence ID" value="NZ_RCXL01000037.1"/>
</dbReference>
<dbReference type="InterPro" id="IPR022298">
    <property type="entry name" value="Conjug_transposon_TraN"/>
</dbReference>
<proteinExistence type="predicted"/>
<evidence type="ECO:0000313" key="5">
    <source>
        <dbReference type="Proteomes" id="UP000335496"/>
    </source>
</evidence>
<gene>
    <name evidence="3" type="ORF">EAJ03_17430</name>
    <name evidence="2" type="ORF">F2Z23_17840</name>
</gene>
<evidence type="ECO:0000313" key="4">
    <source>
        <dbReference type="Proteomes" id="UP000291917"/>
    </source>
</evidence>
<keyword evidence="1" id="KW-0732">Signal</keyword>
<comment type="caution">
    <text evidence="3">The sequence shown here is derived from an EMBL/GenBank/DDBJ whole genome shotgun (WGS) entry which is preliminary data.</text>
</comment>
<evidence type="ECO:0000313" key="2">
    <source>
        <dbReference type="EMBL" id="KAA5269338.1"/>
    </source>
</evidence>
<feature type="signal peptide" evidence="1">
    <location>
        <begin position="1"/>
        <end position="20"/>
    </location>
</feature>
<reference evidence="2 5" key="1">
    <citation type="journal article" date="2019" name="Nat. Med.">
        <title>A library of human gut bacterial isolates paired with longitudinal multiomics data enables mechanistic microbiome research.</title>
        <authorList>
            <person name="Poyet M."/>
            <person name="Groussin M."/>
            <person name="Gibbons S.M."/>
            <person name="Avila-Pacheco J."/>
            <person name="Jiang X."/>
            <person name="Kearney S.M."/>
            <person name="Perrotta A.R."/>
            <person name="Berdy B."/>
            <person name="Zhao S."/>
            <person name="Lieberman T.D."/>
            <person name="Swanson P.K."/>
            <person name="Smith M."/>
            <person name="Roesemann S."/>
            <person name="Alexander J.E."/>
            <person name="Rich S.A."/>
            <person name="Livny J."/>
            <person name="Vlamakis H."/>
            <person name="Clish C."/>
            <person name="Bullock K."/>
            <person name="Deik A."/>
            <person name="Scott J."/>
            <person name="Pierce K.A."/>
            <person name="Xavier R.J."/>
            <person name="Alm E.J."/>
        </authorList>
    </citation>
    <scope>NUCLEOTIDE SEQUENCE [LARGE SCALE GENOMIC DNA]</scope>
    <source>
        <strain evidence="2 5">BIOML-A1</strain>
    </source>
</reference>
<dbReference type="EMBL" id="VVZX01000035">
    <property type="protein sequence ID" value="KAA5269338.1"/>
    <property type="molecule type" value="Genomic_DNA"/>
</dbReference>
<evidence type="ECO:0000256" key="1">
    <source>
        <dbReference type="SAM" id="SignalP"/>
    </source>
</evidence>
<evidence type="ECO:0000313" key="3">
    <source>
        <dbReference type="EMBL" id="RYT69260.1"/>
    </source>
</evidence>
<dbReference type="Pfam" id="PF13595">
    <property type="entry name" value="DUF4138"/>
    <property type="match status" value="2"/>
</dbReference>
<dbReference type="EMBL" id="RCXL01000037">
    <property type="protein sequence ID" value="RYT69260.1"/>
    <property type="molecule type" value="Genomic_DNA"/>
</dbReference>